<proteinExistence type="predicted"/>
<accession>A0A6J1Q0D8</accession>
<name>A0A6J1Q0D8_9HYME</name>
<dbReference type="RefSeq" id="XP_024874440.1">
    <property type="nucleotide sequence ID" value="XM_025018672.1"/>
</dbReference>
<sequence>MSNSLVHKSLELFGYEKDLQKEQRKKKKRKDIRYKGALDLIPTKHRVISKNDKTDLGTILGRSSKTTVYETQKRLATQKDPTDENVQRLLLLSSTRINPGTANSLLERAVGKRYIQRQEKPKESEETAFTEEDFNKFEREYVE</sequence>
<dbReference type="Proteomes" id="UP000504618">
    <property type="component" value="Unplaced"/>
</dbReference>
<dbReference type="PRINTS" id="PR02029">
    <property type="entry name" value="ACTREGSIRT1"/>
</dbReference>
<evidence type="ECO:0000256" key="1">
    <source>
        <dbReference type="SAM" id="MobiDB-lite"/>
    </source>
</evidence>
<dbReference type="OrthoDB" id="6493910at2759"/>
<evidence type="ECO:0000313" key="2">
    <source>
        <dbReference type="Proteomes" id="UP000504618"/>
    </source>
</evidence>
<dbReference type="GeneID" id="112456257"/>
<reference evidence="3" key="1">
    <citation type="submission" date="2025-08" db="UniProtKB">
        <authorList>
            <consortium name="RefSeq"/>
        </authorList>
    </citation>
    <scope>IDENTIFICATION</scope>
    <source>
        <tissue evidence="3">Whole body</tissue>
    </source>
</reference>
<evidence type="ECO:0000313" key="3">
    <source>
        <dbReference type="RefSeq" id="XP_024874440.1"/>
    </source>
</evidence>
<organism evidence="2 3">
    <name type="scientific">Temnothorax curvispinosus</name>
    <dbReference type="NCBI Taxonomy" id="300111"/>
    <lineage>
        <taxon>Eukaryota</taxon>
        <taxon>Metazoa</taxon>
        <taxon>Ecdysozoa</taxon>
        <taxon>Arthropoda</taxon>
        <taxon>Hexapoda</taxon>
        <taxon>Insecta</taxon>
        <taxon>Pterygota</taxon>
        <taxon>Neoptera</taxon>
        <taxon>Endopterygota</taxon>
        <taxon>Hymenoptera</taxon>
        <taxon>Apocrita</taxon>
        <taxon>Aculeata</taxon>
        <taxon>Formicoidea</taxon>
        <taxon>Formicidae</taxon>
        <taxon>Myrmicinae</taxon>
        <taxon>Temnothorax</taxon>
    </lineage>
</organism>
<feature type="compositionally biased region" description="Basic and acidic residues" evidence="1">
    <location>
        <begin position="116"/>
        <end position="125"/>
    </location>
</feature>
<feature type="region of interest" description="Disordered" evidence="1">
    <location>
        <begin position="116"/>
        <end position="143"/>
    </location>
</feature>
<feature type="compositionally biased region" description="Basic and acidic residues" evidence="1">
    <location>
        <begin position="133"/>
        <end position="143"/>
    </location>
</feature>
<keyword evidence="2" id="KW-1185">Reference proteome</keyword>
<dbReference type="Pfam" id="PF15684">
    <property type="entry name" value="AROS"/>
    <property type="match status" value="1"/>
</dbReference>
<gene>
    <name evidence="3" type="primary">LOC112456257</name>
</gene>
<protein>
    <submittedName>
        <fullName evidence="3">Active regulator of SIRT1-like</fullName>
    </submittedName>
</protein>
<dbReference type="InterPro" id="IPR023262">
    <property type="entry name" value="AROS"/>
</dbReference>
<dbReference type="AlphaFoldDB" id="A0A6J1Q0D8"/>